<dbReference type="SMART" id="SM00482">
    <property type="entry name" value="POLAc"/>
    <property type="match status" value="1"/>
</dbReference>
<dbReference type="STRING" id="45286.A0A0X8HTK5"/>
<evidence type="ECO:0000256" key="2">
    <source>
        <dbReference type="ARBA" id="ARBA00004173"/>
    </source>
</evidence>
<dbReference type="InterPro" id="IPR002297">
    <property type="entry name" value="DNA-dir_DNA_pol_A_mt"/>
</dbReference>
<feature type="domain" description="DNA-directed DNA polymerase family A palm" evidence="16">
    <location>
        <begin position="668"/>
        <end position="896"/>
    </location>
</feature>
<comment type="cofactor">
    <cofactor evidence="1">
        <name>Mg(2+)</name>
        <dbReference type="ChEBI" id="CHEBI:18420"/>
    </cofactor>
</comment>
<evidence type="ECO:0000256" key="1">
    <source>
        <dbReference type="ARBA" id="ARBA00001946"/>
    </source>
</evidence>
<dbReference type="SUPFAM" id="SSF56672">
    <property type="entry name" value="DNA/RNA polymerases"/>
    <property type="match status" value="1"/>
</dbReference>
<dbReference type="PANTHER" id="PTHR10267">
    <property type="entry name" value="DNA POLYMERASE SUBUNIT GAMMA-1"/>
    <property type="match status" value="1"/>
</dbReference>
<evidence type="ECO:0000313" key="17">
    <source>
        <dbReference type="EMBL" id="AMD21216.1"/>
    </source>
</evidence>
<dbReference type="SUPFAM" id="SSF53098">
    <property type="entry name" value="Ribonuclease H-like"/>
    <property type="match status" value="1"/>
</dbReference>
<comment type="subcellular location">
    <subcellularLocation>
        <location evidence="2">Mitochondrion</location>
    </subcellularLocation>
</comment>
<proteinExistence type="inferred from homology"/>
<evidence type="ECO:0000256" key="7">
    <source>
        <dbReference type="ARBA" id="ARBA00022705"/>
    </source>
</evidence>
<accession>A0A0X8HTK5</accession>
<evidence type="ECO:0000256" key="4">
    <source>
        <dbReference type="ARBA" id="ARBA00012417"/>
    </source>
</evidence>
<keyword evidence="9" id="KW-0239">DNA-directed DNA polymerase</keyword>
<dbReference type="Gene3D" id="3.30.70.370">
    <property type="match status" value="1"/>
</dbReference>
<comment type="similarity">
    <text evidence="3">Belongs to the DNA polymerase type-A family.</text>
</comment>
<evidence type="ECO:0000256" key="5">
    <source>
        <dbReference type="ARBA" id="ARBA00022679"/>
    </source>
</evidence>
<reference evidence="17 18" key="1">
    <citation type="submission" date="2016-01" db="EMBL/GenBank/DDBJ databases">
        <title>Genome sequence of the yeast Holleya sinecauda.</title>
        <authorList>
            <person name="Dietrich F.S."/>
        </authorList>
    </citation>
    <scope>NUCLEOTIDE SEQUENCE [LARGE SCALE GENOMIC DNA]</scope>
    <source>
        <strain evidence="17 18">ATCC 58844</strain>
    </source>
</reference>
<dbReference type="InterPro" id="IPR019760">
    <property type="entry name" value="DNA-dir_DNA_pol_A_CS"/>
</dbReference>
<dbReference type="AlphaFoldDB" id="A0A0X8HTK5"/>
<dbReference type="EC" id="2.7.7.7" evidence="4"/>
<keyword evidence="6" id="KW-0548">Nucleotidyltransferase</keyword>
<evidence type="ECO:0000256" key="9">
    <source>
        <dbReference type="ARBA" id="ARBA00022932"/>
    </source>
</evidence>
<dbReference type="InterPro" id="IPR001098">
    <property type="entry name" value="DNA-dir_DNA_pol_A_palm_dom"/>
</dbReference>
<dbReference type="Gene3D" id="1.10.150.20">
    <property type="entry name" value="5' to 3' exonuclease, C-terminal subdomain"/>
    <property type="match status" value="1"/>
</dbReference>
<keyword evidence="18" id="KW-1185">Reference proteome</keyword>
<dbReference type="Pfam" id="PF18136">
    <property type="entry name" value="DNApol_Exo"/>
    <property type="match status" value="1"/>
</dbReference>
<dbReference type="Pfam" id="PF00476">
    <property type="entry name" value="DNA_pol_A"/>
    <property type="match status" value="1"/>
</dbReference>
<evidence type="ECO:0000256" key="14">
    <source>
        <dbReference type="ARBA" id="ARBA00057053"/>
    </source>
</evidence>
<dbReference type="GeneID" id="28724494"/>
<dbReference type="InterPro" id="IPR041336">
    <property type="entry name" value="DNApol_Exo"/>
</dbReference>
<dbReference type="CDD" id="cd08641">
    <property type="entry name" value="DNA_pol_gammaA"/>
    <property type="match status" value="1"/>
</dbReference>
<dbReference type="RefSeq" id="XP_017988212.1">
    <property type="nucleotide sequence ID" value="XM_018132507.1"/>
</dbReference>
<evidence type="ECO:0000256" key="13">
    <source>
        <dbReference type="ARBA" id="ARBA00049244"/>
    </source>
</evidence>
<dbReference type="GO" id="GO:0003677">
    <property type="term" value="F:DNA binding"/>
    <property type="evidence" value="ECO:0007669"/>
    <property type="project" value="UniProtKB-KW"/>
</dbReference>
<keyword evidence="7" id="KW-0235">DNA replication</keyword>
<sequence length="1094" mass="124586">MQKLRYSCFGRHLESTIQRRFNVGGLSSCSSSITAANTKFIETPRINPVGIQYLSKSLHKQLFGNSSRNDALDDITKNTLVTLSQQHLSQNGLLGTKTTITEPISFDLPKLQGSSLDEHFQKIGQFVSDPYLSICENKFTKIIEKPKEWILKPGWYRYEPGKAPKPVPYPLEDLIVFDVECLYKISHYPTLAVALSDKAWYCWCSPYICSSEDPTCLIPLNTLERPIVAIGHNVGYDRSKVLEEYNFQSSKAFFMDTMSLHIASSGMCSRQKPRYLQIQKEAEILGLYGNELIDYNERDSFDDKWATISATNSLKDVAKLHCNIKLDKKMREAFDTEDKYDIINSFQELVNYCAKDVEVTSKVFDKVFPLFREKCPHPISFGALRFLGSCMLPVKPDNWKRYIETAEGIYQKGKKEIEDKIVEIVETVVKLKDDPAKVNEDPWYRQLDWNTKPLRLTKKGVPMKNQKLPGYPEWYKSMFKSARESRPTVSIRGRITPLLFKLTWEGFPVLWVDGSGWCFEVPQAQVPYFQQKNYLIAETEVIATPGHTIFRIPHPNGPELNCTNLLTKPFMHYMAKGILQSQYGLAREALEINSSGAYWTAARERIISQHVVSKKSFPDQLRSLDGKPFNSSNVGAILPKIIPMGTITRRAVESTWLTASNAKKNRIGSELKANIIAPDGYSFVGADVDSEELWIASLVGDSVFKLHGGTAIGWMCLEGTKSEGTDMHTKTANILGCSRNEAKIFNYGRIYGAGVRFASQLLKQFIPTLTEEQAKTTARKLYANTKGQTLRSELFKKFWFGGSESVVFNKLEHIAEQDDPRTPVLAAGITVSLMKSNLGKDTFLPSRINWTVQSSGVDYLHLLICSMNYLIERYRINARFCISIHDEVRYMVADKDKYRAAMALQISNLWTRAIFCEQMGIHDLPQNCAFFSAVDIDKVMRKEVDMDCVTPSNAEAIPHGETVNINDLLNMGTNLLGDHDNSVNIEKYSYQPRQTVLSYYNSNYSDEFLKFFLQMQLQTSRSTVIELQNQYYQNVHKKKLNPVPSEKLTYAQFSVVNEKVNAKATKKIDMYGNLEWEDHYITMEADSQMAIKES</sequence>
<dbReference type="FunFam" id="3.30.420.390:FF:000003">
    <property type="entry name" value="DNA polymerase gamma, mitochondrial"/>
    <property type="match status" value="1"/>
</dbReference>
<dbReference type="Proteomes" id="UP000243052">
    <property type="component" value="Chromosome v"/>
</dbReference>
<comment type="function">
    <text evidence="14">Involved in the replication of mitochondrial DNA.</text>
</comment>
<evidence type="ECO:0000256" key="10">
    <source>
        <dbReference type="ARBA" id="ARBA00023125"/>
    </source>
</evidence>
<evidence type="ECO:0000256" key="8">
    <source>
        <dbReference type="ARBA" id="ARBA00022842"/>
    </source>
</evidence>
<dbReference type="GO" id="GO:0003887">
    <property type="term" value="F:DNA-directed DNA polymerase activity"/>
    <property type="evidence" value="ECO:0007669"/>
    <property type="project" value="UniProtKB-KW"/>
</dbReference>
<dbReference type="FunFam" id="1.10.150.20:FF:000035">
    <property type="entry name" value="DNA polymerase gamma, mitochondrial"/>
    <property type="match status" value="1"/>
</dbReference>
<evidence type="ECO:0000256" key="11">
    <source>
        <dbReference type="ARBA" id="ARBA00023128"/>
    </source>
</evidence>
<keyword evidence="11" id="KW-0496">Mitochondrion</keyword>
<dbReference type="Gene3D" id="3.30.420.390">
    <property type="match status" value="2"/>
</dbReference>
<dbReference type="InterPro" id="IPR043502">
    <property type="entry name" value="DNA/RNA_pol_sf"/>
</dbReference>
<dbReference type="PANTHER" id="PTHR10267:SF0">
    <property type="entry name" value="DNA POLYMERASE SUBUNIT GAMMA-1"/>
    <property type="match status" value="1"/>
</dbReference>
<dbReference type="GO" id="GO:0005760">
    <property type="term" value="C:gamma DNA polymerase complex"/>
    <property type="evidence" value="ECO:0007669"/>
    <property type="project" value="InterPro"/>
</dbReference>
<dbReference type="InterPro" id="IPR012337">
    <property type="entry name" value="RNaseH-like_sf"/>
</dbReference>
<keyword evidence="5" id="KW-0808">Transferase</keyword>
<name>A0A0X8HTK5_9SACH</name>
<keyword evidence="8" id="KW-0460">Magnesium</keyword>
<evidence type="ECO:0000259" key="16">
    <source>
        <dbReference type="SMART" id="SM00482"/>
    </source>
</evidence>
<gene>
    <name evidence="17" type="ORF">AW171_hschr53151</name>
</gene>
<evidence type="ECO:0000256" key="15">
    <source>
        <dbReference type="ARBA" id="ARBA00069489"/>
    </source>
</evidence>
<evidence type="ECO:0000256" key="6">
    <source>
        <dbReference type="ARBA" id="ARBA00022695"/>
    </source>
</evidence>
<dbReference type="OrthoDB" id="5588663at2759"/>
<dbReference type="GO" id="GO:0006264">
    <property type="term" value="P:mitochondrial DNA replication"/>
    <property type="evidence" value="ECO:0007669"/>
    <property type="project" value="InterPro"/>
</dbReference>
<keyword evidence="10" id="KW-0238">DNA-binding</keyword>
<organism evidence="17 18">
    <name type="scientific">Eremothecium sinecaudum</name>
    <dbReference type="NCBI Taxonomy" id="45286"/>
    <lineage>
        <taxon>Eukaryota</taxon>
        <taxon>Fungi</taxon>
        <taxon>Dikarya</taxon>
        <taxon>Ascomycota</taxon>
        <taxon>Saccharomycotina</taxon>
        <taxon>Saccharomycetes</taxon>
        <taxon>Saccharomycetales</taxon>
        <taxon>Saccharomycetaceae</taxon>
        <taxon>Eremothecium</taxon>
    </lineage>
</organism>
<evidence type="ECO:0000256" key="12">
    <source>
        <dbReference type="ARBA" id="ARBA00031966"/>
    </source>
</evidence>
<dbReference type="PROSITE" id="PS00447">
    <property type="entry name" value="DNA_POLYMERASE_A"/>
    <property type="match status" value="1"/>
</dbReference>
<evidence type="ECO:0000313" key="18">
    <source>
        <dbReference type="Proteomes" id="UP000243052"/>
    </source>
</evidence>
<dbReference type="EMBL" id="CP014245">
    <property type="protein sequence ID" value="AMD21216.1"/>
    <property type="molecule type" value="Genomic_DNA"/>
</dbReference>
<dbReference type="PRINTS" id="PR00867">
    <property type="entry name" value="DNAPOLG"/>
</dbReference>
<dbReference type="InterPro" id="IPR047580">
    <property type="entry name" value="POLG_palm_dom"/>
</dbReference>
<evidence type="ECO:0000256" key="3">
    <source>
        <dbReference type="ARBA" id="ARBA00007705"/>
    </source>
</evidence>
<comment type="catalytic activity">
    <reaction evidence="13">
        <text>DNA(n) + a 2'-deoxyribonucleoside 5'-triphosphate = DNA(n+1) + diphosphate</text>
        <dbReference type="Rhea" id="RHEA:22508"/>
        <dbReference type="Rhea" id="RHEA-COMP:17339"/>
        <dbReference type="Rhea" id="RHEA-COMP:17340"/>
        <dbReference type="ChEBI" id="CHEBI:33019"/>
        <dbReference type="ChEBI" id="CHEBI:61560"/>
        <dbReference type="ChEBI" id="CHEBI:173112"/>
        <dbReference type="EC" id="2.7.7.7"/>
    </reaction>
</comment>
<dbReference type="GO" id="GO:0008408">
    <property type="term" value="F:3'-5' exonuclease activity"/>
    <property type="evidence" value="ECO:0007669"/>
    <property type="project" value="TreeGrafter"/>
</dbReference>
<protein>
    <recommendedName>
        <fullName evidence="15">DNA polymerase gamma</fullName>
        <ecNumber evidence="4">2.7.7.7</ecNumber>
    </recommendedName>
    <alternativeName>
        <fullName evidence="12">Mitochondrial DNA polymerase catalytic subunit</fullName>
    </alternativeName>
</protein>